<dbReference type="PANTHER" id="PTHR42788:SF13">
    <property type="entry name" value="ALIPHATIC SULFONATES IMPORT ATP-BINDING PROTEIN SSUB"/>
    <property type="match status" value="1"/>
</dbReference>
<dbReference type="InterPro" id="IPR003439">
    <property type="entry name" value="ABC_transporter-like_ATP-bd"/>
</dbReference>
<name>A0A1M5JXW7_9BRAD</name>
<gene>
    <name evidence="7" type="ORF">SAMN05443248_1613</name>
</gene>
<dbReference type="Proteomes" id="UP000189796">
    <property type="component" value="Chromosome I"/>
</dbReference>
<dbReference type="PANTHER" id="PTHR42788">
    <property type="entry name" value="TAURINE IMPORT ATP-BINDING PROTEIN-RELATED"/>
    <property type="match status" value="1"/>
</dbReference>
<evidence type="ECO:0000259" key="6">
    <source>
        <dbReference type="PROSITE" id="PS50893"/>
    </source>
</evidence>
<keyword evidence="4 7" id="KW-0067">ATP-binding</keyword>
<feature type="domain" description="ABC transporter" evidence="6">
    <location>
        <begin position="21"/>
        <end position="248"/>
    </location>
</feature>
<keyword evidence="2" id="KW-0813">Transport</keyword>
<dbReference type="CDD" id="cd03293">
    <property type="entry name" value="ABC_NrtD_SsuB_transporters"/>
    <property type="match status" value="1"/>
</dbReference>
<organism evidence="7 8">
    <name type="scientific">Bradyrhizobium erythrophlei</name>
    <dbReference type="NCBI Taxonomy" id="1437360"/>
    <lineage>
        <taxon>Bacteria</taxon>
        <taxon>Pseudomonadati</taxon>
        <taxon>Pseudomonadota</taxon>
        <taxon>Alphaproteobacteria</taxon>
        <taxon>Hyphomicrobiales</taxon>
        <taxon>Nitrobacteraceae</taxon>
        <taxon>Bradyrhizobium</taxon>
    </lineage>
</organism>
<comment type="similarity">
    <text evidence="1">Belongs to the ABC transporter superfamily.</text>
</comment>
<proteinExistence type="inferred from homology"/>
<dbReference type="InterPro" id="IPR050166">
    <property type="entry name" value="ABC_transporter_ATP-bind"/>
</dbReference>
<dbReference type="Pfam" id="PF00005">
    <property type="entry name" value="ABC_tran"/>
    <property type="match status" value="1"/>
</dbReference>
<dbReference type="SMART" id="SM00382">
    <property type="entry name" value="AAA"/>
    <property type="match status" value="1"/>
</dbReference>
<evidence type="ECO:0000313" key="8">
    <source>
        <dbReference type="Proteomes" id="UP000189796"/>
    </source>
</evidence>
<dbReference type="InterPro" id="IPR003593">
    <property type="entry name" value="AAA+_ATPase"/>
</dbReference>
<dbReference type="InterPro" id="IPR017871">
    <property type="entry name" value="ABC_transporter-like_CS"/>
</dbReference>
<evidence type="ECO:0000256" key="2">
    <source>
        <dbReference type="ARBA" id="ARBA00022448"/>
    </source>
</evidence>
<dbReference type="PROSITE" id="PS00211">
    <property type="entry name" value="ABC_TRANSPORTER_1"/>
    <property type="match status" value="1"/>
</dbReference>
<protein>
    <submittedName>
        <fullName evidence="7">NitT/TauT family transport system ATP-binding protein</fullName>
    </submittedName>
</protein>
<keyword evidence="3" id="KW-0547">Nucleotide-binding</keyword>
<accession>A0A1M5JXW7</accession>
<evidence type="ECO:0000256" key="3">
    <source>
        <dbReference type="ARBA" id="ARBA00022741"/>
    </source>
</evidence>
<comment type="function">
    <text evidence="5">Involved in beta-(1--&gt;2)glucan export. Transmembrane domains (TMD) form a pore in the inner membrane and the ATP-binding domain (NBD) is responsible for energy generation.</text>
</comment>
<reference evidence="7 8" key="1">
    <citation type="submission" date="2016-11" db="EMBL/GenBank/DDBJ databases">
        <authorList>
            <person name="Jaros S."/>
            <person name="Januszkiewicz K."/>
            <person name="Wedrychowicz H."/>
        </authorList>
    </citation>
    <scope>NUCLEOTIDE SEQUENCE [LARGE SCALE GENOMIC DNA]</scope>
    <source>
        <strain evidence="7 8">GAS138</strain>
    </source>
</reference>
<dbReference type="GO" id="GO:0005524">
    <property type="term" value="F:ATP binding"/>
    <property type="evidence" value="ECO:0007669"/>
    <property type="project" value="UniProtKB-KW"/>
</dbReference>
<evidence type="ECO:0000256" key="4">
    <source>
        <dbReference type="ARBA" id="ARBA00022840"/>
    </source>
</evidence>
<dbReference type="OrthoDB" id="9797536at2"/>
<dbReference type="PROSITE" id="PS50893">
    <property type="entry name" value="ABC_TRANSPORTER_2"/>
    <property type="match status" value="1"/>
</dbReference>
<dbReference type="InterPro" id="IPR027417">
    <property type="entry name" value="P-loop_NTPase"/>
</dbReference>
<dbReference type="Gene3D" id="3.40.50.300">
    <property type="entry name" value="P-loop containing nucleotide triphosphate hydrolases"/>
    <property type="match status" value="1"/>
</dbReference>
<dbReference type="EMBL" id="LT670817">
    <property type="protein sequence ID" value="SHG45422.1"/>
    <property type="molecule type" value="Genomic_DNA"/>
</dbReference>
<evidence type="ECO:0000256" key="5">
    <source>
        <dbReference type="ARBA" id="ARBA00024722"/>
    </source>
</evidence>
<dbReference type="SUPFAM" id="SSF52540">
    <property type="entry name" value="P-loop containing nucleoside triphosphate hydrolases"/>
    <property type="match status" value="1"/>
</dbReference>
<sequence length="276" mass="30545">MSVDTAQIFPLRGGAGAKPKIVAKGIQKYFGSMLAMEDISCTINEREFVAIIGPSGCGKSTFLYLIAGFEKASHGELLINGLPIEGPGPDRGVVFQEFVLFPWLTVLRNVTLGLDIKGMVPEEAEERARKWIRLTGLSGFEHAYPSTLSGGMKQRVAIARALTYDPEILLLDEPFGALDVQTKNYMIQDLQNLWLEANRTIVMITHSVSEAVQLADRVLILSSRPSRVIADVPIKLPHPRDQRDPLLRRHEDEITAILSAEVDKAMSLERQVSARI</sequence>
<dbReference type="GO" id="GO:0016887">
    <property type="term" value="F:ATP hydrolysis activity"/>
    <property type="evidence" value="ECO:0007669"/>
    <property type="project" value="InterPro"/>
</dbReference>
<dbReference type="AlphaFoldDB" id="A0A1M5JXW7"/>
<evidence type="ECO:0000256" key="1">
    <source>
        <dbReference type="ARBA" id="ARBA00005417"/>
    </source>
</evidence>
<evidence type="ECO:0000313" key="7">
    <source>
        <dbReference type="EMBL" id="SHG45422.1"/>
    </source>
</evidence>